<accession>A0A179HW60</accession>
<comment type="caution">
    <text evidence="1">The sequence shown here is derived from an EMBL/GenBank/DDBJ whole genome shotgun (WGS) entry which is preliminary data.</text>
</comment>
<sequence>MASRDNNSVILLAEEEVRQVYYFWTCHICGGGPFWVSTTPGCVLCGHFRCTSCSVASETSCEHGTGLVSVDGRKGCVDGSAWWWCLRDVPFDMDVHSASCMSCYNCPALKAAAYQGVGAEKRRLEVGPRTKGMLDWCRSPVSRKHFSFYLLCLSVSCPFP</sequence>
<dbReference type="Proteomes" id="UP000078340">
    <property type="component" value="Unassembled WGS sequence"/>
</dbReference>
<evidence type="ECO:0000313" key="2">
    <source>
        <dbReference type="Proteomes" id="UP000078340"/>
    </source>
</evidence>
<dbReference type="AlphaFoldDB" id="A0A179HW60"/>
<organism evidence="1 2">
    <name type="scientific">Purpureocillium lilacinum</name>
    <name type="common">Paecilomyces lilacinus</name>
    <dbReference type="NCBI Taxonomy" id="33203"/>
    <lineage>
        <taxon>Eukaryota</taxon>
        <taxon>Fungi</taxon>
        <taxon>Dikarya</taxon>
        <taxon>Ascomycota</taxon>
        <taxon>Pezizomycotina</taxon>
        <taxon>Sordariomycetes</taxon>
        <taxon>Hypocreomycetidae</taxon>
        <taxon>Hypocreales</taxon>
        <taxon>Ophiocordycipitaceae</taxon>
        <taxon>Purpureocillium</taxon>
    </lineage>
</organism>
<protein>
    <submittedName>
        <fullName evidence="1">Uncharacterized protein</fullName>
    </submittedName>
</protein>
<gene>
    <name evidence="1" type="ORF">VFPFJ_02953</name>
</gene>
<proteinExistence type="predicted"/>
<reference evidence="1 2" key="1">
    <citation type="submission" date="2016-02" db="EMBL/GenBank/DDBJ databases">
        <title>Biosynthesis of antibiotic leucinostatins and their inhibition on Phytophthora in bio-control Purpureocillium lilacinum.</title>
        <authorList>
            <person name="Wang G."/>
            <person name="Liu Z."/>
            <person name="Lin R."/>
            <person name="Li E."/>
            <person name="Mao Z."/>
            <person name="Ling J."/>
            <person name="Yin W."/>
            <person name="Xie B."/>
        </authorList>
    </citation>
    <scope>NUCLEOTIDE SEQUENCE [LARGE SCALE GENOMIC DNA]</scope>
    <source>
        <strain evidence="1">PLFJ-1</strain>
    </source>
</reference>
<evidence type="ECO:0000313" key="1">
    <source>
        <dbReference type="EMBL" id="OAQ93791.1"/>
    </source>
</evidence>
<dbReference type="EMBL" id="LSBI01000002">
    <property type="protein sequence ID" value="OAQ93791.1"/>
    <property type="molecule type" value="Genomic_DNA"/>
</dbReference>
<name>A0A179HW60_PURLI</name>